<evidence type="ECO:0000313" key="2">
    <source>
        <dbReference type="Proteomes" id="UP000000268"/>
    </source>
</evidence>
<organism evidence="1 2">
    <name type="scientific">Acaryochloris marina (strain MBIC 11017)</name>
    <dbReference type="NCBI Taxonomy" id="329726"/>
    <lineage>
        <taxon>Bacteria</taxon>
        <taxon>Bacillati</taxon>
        <taxon>Cyanobacteriota</taxon>
        <taxon>Cyanophyceae</taxon>
        <taxon>Acaryochloridales</taxon>
        <taxon>Acaryochloridaceae</taxon>
        <taxon>Acaryochloris</taxon>
    </lineage>
</organism>
<dbReference type="RefSeq" id="WP_012162382.1">
    <property type="nucleotide sequence ID" value="NC_009925.1"/>
</dbReference>
<sequence length="159" mass="18309">MMPFLVIGGPILLWVWLATSHTLENNKILHKYETAFQGLLHPRSTSKIDAFGEVRRPPGNGDNCFYFVGQLREYSGSPIPIQNFYSTDVMAEKFSQGGFHVEFAVNGKFSDRVPYGLNNLAQWPINQPTSHHRHVYIVYWLISDYLTPYSTYPLDLRCH</sequence>
<proteinExistence type="predicted"/>
<accession>B0CDF4</accession>
<dbReference type="KEGG" id="amr:AM1_1859"/>
<name>B0CDF4_ACAM1</name>
<dbReference type="Proteomes" id="UP000000268">
    <property type="component" value="Chromosome"/>
</dbReference>
<reference evidence="1 2" key="1">
    <citation type="journal article" date="2008" name="Proc. Natl. Acad. Sci. U.S.A.">
        <title>Niche adaptation and genome expansion in the chlorophyll d-producing cyanobacterium Acaryochloris marina.</title>
        <authorList>
            <person name="Swingley W.D."/>
            <person name="Chen M."/>
            <person name="Cheung P.C."/>
            <person name="Conrad A.L."/>
            <person name="Dejesa L.C."/>
            <person name="Hao J."/>
            <person name="Honchak B.M."/>
            <person name="Karbach L.E."/>
            <person name="Kurdoglu A."/>
            <person name="Lahiri S."/>
            <person name="Mastrian S.D."/>
            <person name="Miyashita H."/>
            <person name="Page L."/>
            <person name="Ramakrishna P."/>
            <person name="Satoh S."/>
            <person name="Sattley W.M."/>
            <person name="Shimada Y."/>
            <person name="Taylor H.L."/>
            <person name="Tomo T."/>
            <person name="Tsuchiya T."/>
            <person name="Wang Z.T."/>
            <person name="Raymond J."/>
            <person name="Mimuro M."/>
            <person name="Blankenship R.E."/>
            <person name="Touchman J.W."/>
        </authorList>
    </citation>
    <scope>NUCLEOTIDE SEQUENCE [LARGE SCALE GENOMIC DNA]</scope>
    <source>
        <strain evidence="2">MBIC 11017</strain>
    </source>
</reference>
<protein>
    <submittedName>
        <fullName evidence="1">Uncharacterized protein</fullName>
    </submittedName>
</protein>
<dbReference type="AlphaFoldDB" id="B0CDF4"/>
<dbReference type="EMBL" id="CP000828">
    <property type="protein sequence ID" value="ABW26879.1"/>
    <property type="molecule type" value="Genomic_DNA"/>
</dbReference>
<keyword evidence="2" id="KW-1185">Reference proteome</keyword>
<dbReference type="HOGENOM" id="CLU_1656986_0_0_3"/>
<evidence type="ECO:0000313" key="1">
    <source>
        <dbReference type="EMBL" id="ABW26879.1"/>
    </source>
</evidence>
<gene>
    <name evidence="1" type="ordered locus">AM1_1859</name>
</gene>
<dbReference type="STRING" id="329726.AM1_1859"/>